<dbReference type="Proteomes" id="UP000196138">
    <property type="component" value="Chromosome"/>
</dbReference>
<gene>
    <name evidence="1" type="ORF">CCO03_01690</name>
</gene>
<dbReference type="KEGG" id="cser:CCO03_01690"/>
<name>A0A1Y0EJF9_9BURK</name>
<dbReference type="AlphaFoldDB" id="A0A1Y0EJF9"/>
<evidence type="ECO:0000313" key="1">
    <source>
        <dbReference type="EMBL" id="ARU03568.1"/>
    </source>
</evidence>
<proteinExistence type="predicted"/>
<dbReference type="EMBL" id="CP021455">
    <property type="protein sequence ID" value="ARU03568.1"/>
    <property type="molecule type" value="Genomic_DNA"/>
</dbReference>
<dbReference type="OrthoDB" id="8444591at2"/>
<evidence type="ECO:0000313" key="2">
    <source>
        <dbReference type="Proteomes" id="UP000196138"/>
    </source>
</evidence>
<accession>A0A1Y0EJF9</accession>
<organism evidence="1 2">
    <name type="scientific">Comamonas serinivorans</name>
    <dbReference type="NCBI Taxonomy" id="1082851"/>
    <lineage>
        <taxon>Bacteria</taxon>
        <taxon>Pseudomonadati</taxon>
        <taxon>Pseudomonadota</taxon>
        <taxon>Betaproteobacteria</taxon>
        <taxon>Burkholderiales</taxon>
        <taxon>Comamonadaceae</taxon>
        <taxon>Comamonas</taxon>
    </lineage>
</organism>
<keyword evidence="2" id="KW-1185">Reference proteome</keyword>
<evidence type="ECO:0008006" key="3">
    <source>
        <dbReference type="Google" id="ProtNLM"/>
    </source>
</evidence>
<sequence length="265" mass="28544">MPLTRDTWPSAAAVRASLMAQFTLPPLPATVHDWLAWYAALAPGQSLYLGPDPADAPEDDDGMEDAADLAVGVLTGVPTVDVPSLFHALDGYRFVLDARRSTPDHLVWADVAATGPGDWQPHWLVLQNAGGDPLIADVRTPEVPIYTAPHGAGRWDAALLCASLAELMQAITVYRPERVGDAPPAPRYTVRLVDLGPVPLRALLALKQLPAYRDWGSSRLMALKDGLPLTLVHDTVSLPLAERLVRQFEAVGARVALSKRLAPRA</sequence>
<protein>
    <recommendedName>
        <fullName evidence="3">Knr4/Smi1-like domain-containing protein</fullName>
    </recommendedName>
</protein>
<reference evidence="1 2" key="1">
    <citation type="submission" date="2017-05" db="EMBL/GenBank/DDBJ databases">
        <authorList>
            <person name="Song R."/>
            <person name="Chenine A.L."/>
            <person name="Ruprecht R.M."/>
        </authorList>
    </citation>
    <scope>NUCLEOTIDE SEQUENCE [LARGE SCALE GENOMIC DNA]</scope>
    <source>
        <strain evidence="1 2">DSM 26136</strain>
    </source>
</reference>
<dbReference type="RefSeq" id="WP_087276412.1">
    <property type="nucleotide sequence ID" value="NZ_CP021455.1"/>
</dbReference>